<dbReference type="AlphaFoldDB" id="A0A853ZNK2"/>
<sequence>MQHIKHAGSTNNAASTVIKVLSAQSTLSWVSPAENEVFKITRDATLPDIVFEFKSSVAGQYKWSWSIEWKAKVSGLRERARKGKAIRTFKESGSFESAESVWKASFSDKVLGGALTVKVAVGETTLVRTVLIKGQNPDAESVATYVATLEGMSGFEKLLQQETGSKHFINFDSEPIVAFDQGYGITQMTNPAPVYEQVWNWKANVLAGFSIFKSKVRTAKKYLGQADRTYTEDQLRHEVFCRWNGGAYHEWDTASASWVRRSNTLCDSNTGNIGWSMDNPNNQGKTEAELRERDKDTYGKGKSDEHPWNYSGVCYADHVLGQ</sequence>
<dbReference type="EMBL" id="MPJD01000064">
    <property type="protein sequence ID" value="OKA17165.1"/>
    <property type="molecule type" value="Genomic_DNA"/>
</dbReference>
<organism evidence="2 3">
    <name type="scientific">Pseudomonas versuta</name>
    <dbReference type="NCBI Taxonomy" id="1788301"/>
    <lineage>
        <taxon>Bacteria</taxon>
        <taxon>Pseudomonadati</taxon>
        <taxon>Pseudomonadota</taxon>
        <taxon>Gammaproteobacteria</taxon>
        <taxon>Pseudomonadales</taxon>
        <taxon>Pseudomonadaceae</taxon>
        <taxon>Pseudomonas</taxon>
    </lineage>
</organism>
<comment type="caution">
    <text evidence="2">The sequence shown here is derived from an EMBL/GenBank/DDBJ whole genome shotgun (WGS) entry which is preliminary data.</text>
</comment>
<feature type="compositionally biased region" description="Polar residues" evidence="1">
    <location>
        <begin position="272"/>
        <end position="285"/>
    </location>
</feature>
<gene>
    <name evidence="2" type="ORF">BOH74_23240</name>
</gene>
<name>A0A853ZNK2_9PSED</name>
<feature type="compositionally biased region" description="Basic and acidic residues" evidence="1">
    <location>
        <begin position="286"/>
        <end position="303"/>
    </location>
</feature>
<evidence type="ECO:0000256" key="1">
    <source>
        <dbReference type="SAM" id="MobiDB-lite"/>
    </source>
</evidence>
<reference evidence="2 3" key="1">
    <citation type="submission" date="2016-11" db="EMBL/GenBank/DDBJ databases">
        <title>Draft genome of Pseudomonas versuta A4R1.12.</title>
        <authorList>
            <person name="See-Too W.-S."/>
        </authorList>
    </citation>
    <scope>NUCLEOTIDE SEQUENCE [LARGE SCALE GENOMIC DNA]</scope>
    <source>
        <strain evidence="2 3">A4R1.12</strain>
    </source>
</reference>
<protein>
    <submittedName>
        <fullName evidence="2">Uncharacterized protein</fullName>
    </submittedName>
</protein>
<feature type="region of interest" description="Disordered" evidence="1">
    <location>
        <begin position="272"/>
        <end position="303"/>
    </location>
</feature>
<dbReference type="Proteomes" id="UP000185990">
    <property type="component" value="Unassembled WGS sequence"/>
</dbReference>
<proteinExistence type="predicted"/>
<accession>A0A853ZNK2</accession>
<dbReference type="RefSeq" id="WP_073510967.1">
    <property type="nucleotide sequence ID" value="NZ_MPJD01000064.1"/>
</dbReference>
<evidence type="ECO:0000313" key="3">
    <source>
        <dbReference type="Proteomes" id="UP000185990"/>
    </source>
</evidence>
<evidence type="ECO:0000313" key="2">
    <source>
        <dbReference type="EMBL" id="OKA17165.1"/>
    </source>
</evidence>